<keyword evidence="3" id="KW-1185">Reference proteome</keyword>
<reference evidence="2 3" key="1">
    <citation type="submission" date="2017-10" db="EMBL/GenBank/DDBJ databases">
        <authorList>
            <person name="Regsiter A."/>
            <person name="William W."/>
        </authorList>
    </citation>
    <scope>NUCLEOTIDE SEQUENCE [LARGE SCALE GENOMIC DNA]</scope>
    <source>
        <strain evidence="2 3">CFBP6984</strain>
    </source>
</reference>
<proteinExistence type="predicted"/>
<evidence type="ECO:0000313" key="2">
    <source>
        <dbReference type="EMBL" id="SON78331.1"/>
    </source>
</evidence>
<feature type="compositionally biased region" description="Basic and acidic residues" evidence="1">
    <location>
        <begin position="78"/>
        <end position="87"/>
    </location>
</feature>
<name>A0ABY1TRQ5_XANCH</name>
<sequence length="87" mass="10094">MKVEQFWNKSFLAALTRLPADEAKAEADQATELCIQHWQSNYRHFAPQYRTRWQDQNVASVPAPLKPSVRLSEEEPVEPAREKSKVN</sequence>
<evidence type="ECO:0000256" key="1">
    <source>
        <dbReference type="SAM" id="MobiDB-lite"/>
    </source>
</evidence>
<evidence type="ECO:0000313" key="3">
    <source>
        <dbReference type="Proteomes" id="UP000234181"/>
    </source>
</evidence>
<dbReference type="EMBL" id="OCYT01000079">
    <property type="protein sequence ID" value="SON78331.1"/>
    <property type="molecule type" value="Genomic_DNA"/>
</dbReference>
<gene>
    <name evidence="2" type="ORF">XAP6984_250065</name>
</gene>
<comment type="caution">
    <text evidence="2">The sequence shown here is derived from an EMBL/GenBank/DDBJ whole genome shotgun (WGS) entry which is preliminary data.</text>
</comment>
<organism evidence="2 3">
    <name type="scientific">Xanthomonas campestris pv. phaseoli</name>
    <dbReference type="NCBI Taxonomy" id="317013"/>
    <lineage>
        <taxon>Bacteria</taxon>
        <taxon>Pseudomonadati</taxon>
        <taxon>Pseudomonadota</taxon>
        <taxon>Gammaproteobacteria</taxon>
        <taxon>Lysobacterales</taxon>
        <taxon>Lysobacteraceae</taxon>
        <taxon>Xanthomonas</taxon>
    </lineage>
</organism>
<feature type="region of interest" description="Disordered" evidence="1">
    <location>
        <begin position="63"/>
        <end position="87"/>
    </location>
</feature>
<protein>
    <submittedName>
        <fullName evidence="2">Uncharacterized protein</fullName>
    </submittedName>
</protein>
<accession>A0ABY1TRQ5</accession>
<dbReference type="Proteomes" id="UP000234181">
    <property type="component" value="Unassembled WGS sequence"/>
</dbReference>